<gene>
    <name evidence="16" type="ORF">QBC37DRAFT_414694</name>
</gene>
<reference evidence="16" key="2">
    <citation type="submission" date="2023-05" db="EMBL/GenBank/DDBJ databases">
        <authorList>
            <consortium name="Lawrence Berkeley National Laboratory"/>
            <person name="Steindorff A."/>
            <person name="Hensen N."/>
            <person name="Bonometti L."/>
            <person name="Westerberg I."/>
            <person name="Brannstrom I.O."/>
            <person name="Guillou S."/>
            <person name="Cros-Aarteil S."/>
            <person name="Calhoun S."/>
            <person name="Haridas S."/>
            <person name="Kuo A."/>
            <person name="Mondo S."/>
            <person name="Pangilinan J."/>
            <person name="Riley R."/>
            <person name="Labutti K."/>
            <person name="Andreopoulos B."/>
            <person name="Lipzen A."/>
            <person name="Chen C."/>
            <person name="Yanf M."/>
            <person name="Daum C."/>
            <person name="Ng V."/>
            <person name="Clum A."/>
            <person name="Ohm R."/>
            <person name="Martin F."/>
            <person name="Silar P."/>
            <person name="Natvig D."/>
            <person name="Lalanne C."/>
            <person name="Gautier V."/>
            <person name="Ament-Velasquez S.L."/>
            <person name="Kruys A."/>
            <person name="Hutchinson M.I."/>
            <person name="Powell A.J."/>
            <person name="Barry K."/>
            <person name="Miller A.N."/>
            <person name="Grigoriev I.V."/>
            <person name="Debuchy R."/>
            <person name="Gladieux P."/>
            <person name="Thoren M.H."/>
            <person name="Johannesson H."/>
        </authorList>
    </citation>
    <scope>NUCLEOTIDE SEQUENCE</scope>
    <source>
        <strain evidence="16">PSN293</strain>
    </source>
</reference>
<dbReference type="SUPFAM" id="SSF55729">
    <property type="entry name" value="Acyl-CoA N-acyltransferases (Nat)"/>
    <property type="match status" value="2"/>
</dbReference>
<evidence type="ECO:0000256" key="10">
    <source>
        <dbReference type="ARBA" id="ARBA00048276"/>
    </source>
</evidence>
<organism evidence="16 17">
    <name type="scientific">Rhypophila decipiens</name>
    <dbReference type="NCBI Taxonomy" id="261697"/>
    <lineage>
        <taxon>Eukaryota</taxon>
        <taxon>Fungi</taxon>
        <taxon>Dikarya</taxon>
        <taxon>Ascomycota</taxon>
        <taxon>Pezizomycotina</taxon>
        <taxon>Sordariomycetes</taxon>
        <taxon>Sordariomycetidae</taxon>
        <taxon>Sordariales</taxon>
        <taxon>Naviculisporaceae</taxon>
        <taxon>Rhypophila</taxon>
    </lineage>
</organism>
<evidence type="ECO:0000256" key="2">
    <source>
        <dbReference type="ARBA" id="ARBA00004496"/>
    </source>
</evidence>
<keyword evidence="17" id="KW-1185">Reference proteome</keyword>
<name>A0AAN7BB66_9PEZI</name>
<comment type="similarity">
    <text evidence="3 12">Belongs to the NMT family.</text>
</comment>
<dbReference type="PANTHER" id="PTHR11377:SF5">
    <property type="entry name" value="GLYCYLPEPTIDE N-TETRADECANOYLTRANSFERASE"/>
    <property type="match status" value="1"/>
</dbReference>
<dbReference type="FunFam" id="3.40.630.30:FF:000056">
    <property type="entry name" value="Glycylpeptide N-tetradecanoyltransferase"/>
    <property type="match status" value="1"/>
</dbReference>
<dbReference type="AlphaFoldDB" id="A0AAN7BB66"/>
<evidence type="ECO:0000259" key="15">
    <source>
        <dbReference type="Pfam" id="PF02799"/>
    </source>
</evidence>
<evidence type="ECO:0000256" key="12">
    <source>
        <dbReference type="RuleBase" id="RU004178"/>
    </source>
</evidence>
<feature type="domain" description="Glycylpeptide N-tetradecanoyltransferase C-terminal" evidence="15">
    <location>
        <begin position="347"/>
        <end position="564"/>
    </location>
</feature>
<comment type="catalytic activity">
    <reaction evidence="10 11">
        <text>N-terminal glycyl-[protein] + tetradecanoyl-CoA = N-tetradecanoylglycyl-[protein] + CoA + H(+)</text>
        <dbReference type="Rhea" id="RHEA:15521"/>
        <dbReference type="Rhea" id="RHEA-COMP:12666"/>
        <dbReference type="Rhea" id="RHEA-COMP:12667"/>
        <dbReference type="ChEBI" id="CHEBI:15378"/>
        <dbReference type="ChEBI" id="CHEBI:57287"/>
        <dbReference type="ChEBI" id="CHEBI:57385"/>
        <dbReference type="ChEBI" id="CHEBI:64723"/>
        <dbReference type="ChEBI" id="CHEBI:133050"/>
        <dbReference type="EC" id="2.3.1.97"/>
    </reaction>
</comment>
<evidence type="ECO:0000256" key="1">
    <source>
        <dbReference type="ARBA" id="ARBA00003900"/>
    </source>
</evidence>
<evidence type="ECO:0000256" key="3">
    <source>
        <dbReference type="ARBA" id="ARBA00009469"/>
    </source>
</evidence>
<dbReference type="EMBL" id="MU858059">
    <property type="protein sequence ID" value="KAK4217538.1"/>
    <property type="molecule type" value="Genomic_DNA"/>
</dbReference>
<comment type="subunit">
    <text evidence="4">Monomer.</text>
</comment>
<evidence type="ECO:0000313" key="16">
    <source>
        <dbReference type="EMBL" id="KAK4217538.1"/>
    </source>
</evidence>
<evidence type="ECO:0000256" key="9">
    <source>
        <dbReference type="ARBA" id="ARBA00023315"/>
    </source>
</evidence>
<feature type="region of interest" description="Disordered" evidence="13">
    <location>
        <begin position="1"/>
        <end position="74"/>
    </location>
</feature>
<accession>A0AAN7BB66</accession>
<evidence type="ECO:0000256" key="4">
    <source>
        <dbReference type="ARBA" id="ARBA00011245"/>
    </source>
</evidence>
<keyword evidence="9 11" id="KW-0012">Acyltransferase</keyword>
<evidence type="ECO:0000256" key="7">
    <source>
        <dbReference type="ARBA" id="ARBA00022490"/>
    </source>
</evidence>
<comment type="function">
    <text evidence="1 11">Adds a myristoyl group to the N-terminal glycine residue of certain cellular proteins.</text>
</comment>
<reference evidence="16" key="1">
    <citation type="journal article" date="2023" name="Mol. Phylogenet. Evol.">
        <title>Genome-scale phylogeny and comparative genomics of the fungal order Sordariales.</title>
        <authorList>
            <person name="Hensen N."/>
            <person name="Bonometti L."/>
            <person name="Westerberg I."/>
            <person name="Brannstrom I.O."/>
            <person name="Guillou S."/>
            <person name="Cros-Aarteil S."/>
            <person name="Calhoun S."/>
            <person name="Haridas S."/>
            <person name="Kuo A."/>
            <person name="Mondo S."/>
            <person name="Pangilinan J."/>
            <person name="Riley R."/>
            <person name="LaButti K."/>
            <person name="Andreopoulos B."/>
            <person name="Lipzen A."/>
            <person name="Chen C."/>
            <person name="Yan M."/>
            <person name="Daum C."/>
            <person name="Ng V."/>
            <person name="Clum A."/>
            <person name="Steindorff A."/>
            <person name="Ohm R.A."/>
            <person name="Martin F."/>
            <person name="Silar P."/>
            <person name="Natvig D.O."/>
            <person name="Lalanne C."/>
            <person name="Gautier V."/>
            <person name="Ament-Velasquez S.L."/>
            <person name="Kruys A."/>
            <person name="Hutchinson M.I."/>
            <person name="Powell A.J."/>
            <person name="Barry K."/>
            <person name="Miller A.N."/>
            <person name="Grigoriev I.V."/>
            <person name="Debuchy R."/>
            <person name="Gladieux P."/>
            <person name="Hiltunen Thoren M."/>
            <person name="Johannesson H."/>
        </authorList>
    </citation>
    <scope>NUCLEOTIDE SEQUENCE</scope>
    <source>
        <strain evidence="16">PSN293</strain>
    </source>
</reference>
<dbReference type="GO" id="GO:0005737">
    <property type="term" value="C:cytoplasm"/>
    <property type="evidence" value="ECO:0007669"/>
    <property type="project" value="UniProtKB-SubCell"/>
</dbReference>
<evidence type="ECO:0000259" key="14">
    <source>
        <dbReference type="Pfam" id="PF01233"/>
    </source>
</evidence>
<evidence type="ECO:0000256" key="8">
    <source>
        <dbReference type="ARBA" id="ARBA00022679"/>
    </source>
</evidence>
<dbReference type="Pfam" id="PF01233">
    <property type="entry name" value="NMT"/>
    <property type="match status" value="1"/>
</dbReference>
<comment type="subcellular location">
    <subcellularLocation>
        <location evidence="2">Cytoplasm</location>
    </subcellularLocation>
</comment>
<dbReference type="InterPro" id="IPR000903">
    <property type="entry name" value="NMT"/>
</dbReference>
<dbReference type="Gene3D" id="3.40.630.30">
    <property type="match status" value="2"/>
</dbReference>
<evidence type="ECO:0000256" key="13">
    <source>
        <dbReference type="SAM" id="MobiDB-lite"/>
    </source>
</evidence>
<dbReference type="Pfam" id="PF02799">
    <property type="entry name" value="NMT_C"/>
    <property type="match status" value="1"/>
</dbReference>
<dbReference type="EC" id="2.3.1.97" evidence="5 11"/>
<dbReference type="PROSITE" id="PS00975">
    <property type="entry name" value="NMT_1"/>
    <property type="match status" value="1"/>
</dbReference>
<keyword evidence="7" id="KW-0963">Cytoplasm</keyword>
<feature type="compositionally biased region" description="Basic and acidic residues" evidence="13">
    <location>
        <begin position="1"/>
        <end position="15"/>
    </location>
</feature>
<dbReference type="PROSITE" id="PS00976">
    <property type="entry name" value="NMT_2"/>
    <property type="match status" value="1"/>
</dbReference>
<dbReference type="InterPro" id="IPR016181">
    <property type="entry name" value="Acyl_CoA_acyltransferase"/>
</dbReference>
<dbReference type="InterPro" id="IPR022677">
    <property type="entry name" value="NMT_C"/>
</dbReference>
<dbReference type="PANTHER" id="PTHR11377">
    <property type="entry name" value="N-MYRISTOYL TRANSFERASE"/>
    <property type="match status" value="1"/>
</dbReference>
<protein>
    <recommendedName>
        <fullName evidence="6 11">Glycylpeptide N-tetradecanoyltransferase</fullName>
        <ecNumber evidence="5 11">2.3.1.97</ecNumber>
    </recommendedName>
</protein>
<dbReference type="FunFam" id="3.40.630.30:FF:000042">
    <property type="entry name" value="Glycylpeptide N-tetradecanoyltransferase"/>
    <property type="match status" value="1"/>
</dbReference>
<evidence type="ECO:0000256" key="6">
    <source>
        <dbReference type="ARBA" id="ARBA00022240"/>
    </source>
</evidence>
<keyword evidence="8 11" id="KW-0808">Transferase</keyword>
<dbReference type="InterPro" id="IPR022678">
    <property type="entry name" value="NMT_CS"/>
</dbReference>
<dbReference type="InterPro" id="IPR022676">
    <property type="entry name" value="NMT_N"/>
</dbReference>
<feature type="domain" description="Glycylpeptide N-tetradecanoyltransferase N-terminal" evidence="14">
    <location>
        <begin position="180"/>
        <end position="333"/>
    </location>
</feature>
<feature type="compositionally biased region" description="Basic residues" evidence="13">
    <location>
        <begin position="49"/>
        <end position="60"/>
    </location>
</feature>
<comment type="caution">
    <text evidence="16">The sequence shown here is derived from an EMBL/GenBank/DDBJ whole genome shotgun (WGS) entry which is preliminary data.</text>
</comment>
<sequence>MAEESKPIEPTKEESIPAPSKGKQPATAESNDESGSDGEAPAHAEGANKKPKKKSKKKNIKQALTKALGRDPGLDQSEESLAYAEHKKAIDGLTPDQLAEFINLNPALAEELVTSDGTIPYESALEAFKQLKIQDIITGLASSGKNRKDMASYKFWATQPVPKFDDTPTIIEEEGPLKFQKVEDIATEPIPLALDQFRWVTMDLTNDQELEEVEKLLYGHYVEDDEAMFRFKYSKAFLRWLLMSPGWKKEWHIGIRVGPTLCAFISAVPVNIRVRKNTLPMPEVNFLCIHKKLRGKRLAPVLIKEVTRRVNLTGVWQAIYTGGIVLPRPVSTCRYFHRALNWMKLYECGFSPLPPNSKPQFQVRKYKVPENTSTQGLRELQTKDLDAVHSLLERYLKRFDLAPVFSKEETQHYLLPDRSVTAGEQVVWSYVVEDPSGKITDFFSFSLLESSVIKSTKHQSIRAAYLFYYATETGLITPLDKSALKMRLNALIADALILANRYNFDVMNAMSLMDNSLFLEQQKFGPGDGQLHFYLFNYKAKPIHGGVDKNNRLDENNTSGIGFVQL</sequence>
<dbReference type="GO" id="GO:0004379">
    <property type="term" value="F:glycylpeptide N-tetradecanoyltransferase activity"/>
    <property type="evidence" value="ECO:0007669"/>
    <property type="project" value="UniProtKB-EC"/>
</dbReference>
<evidence type="ECO:0000313" key="17">
    <source>
        <dbReference type="Proteomes" id="UP001301769"/>
    </source>
</evidence>
<evidence type="ECO:0000256" key="5">
    <source>
        <dbReference type="ARBA" id="ARBA00012923"/>
    </source>
</evidence>
<proteinExistence type="inferred from homology"/>
<dbReference type="Proteomes" id="UP001301769">
    <property type="component" value="Unassembled WGS sequence"/>
</dbReference>
<evidence type="ECO:0000256" key="11">
    <source>
        <dbReference type="RuleBase" id="RU000586"/>
    </source>
</evidence>